<name>A0A8J7S5R6_9PROT</name>
<reference evidence="1" key="1">
    <citation type="submission" date="2021-04" db="EMBL/GenBank/DDBJ databases">
        <authorList>
            <person name="Zhang D.-C."/>
        </authorList>
    </citation>
    <scope>NUCLEOTIDE SEQUENCE</scope>
    <source>
        <strain evidence="1">CGMCC 1.15697</strain>
    </source>
</reference>
<dbReference type="Gene3D" id="1.10.260.40">
    <property type="entry name" value="lambda repressor-like DNA-binding domains"/>
    <property type="match status" value="1"/>
</dbReference>
<keyword evidence="2" id="KW-1185">Reference proteome</keyword>
<dbReference type="EMBL" id="JAGMWN010000004">
    <property type="protein sequence ID" value="MBP5857274.1"/>
    <property type="molecule type" value="Genomic_DNA"/>
</dbReference>
<proteinExistence type="predicted"/>
<organism evidence="1 2">
    <name type="scientific">Marivibrio halodurans</name>
    <dbReference type="NCBI Taxonomy" id="2039722"/>
    <lineage>
        <taxon>Bacteria</taxon>
        <taxon>Pseudomonadati</taxon>
        <taxon>Pseudomonadota</taxon>
        <taxon>Alphaproteobacteria</taxon>
        <taxon>Rhodospirillales</taxon>
        <taxon>Rhodospirillaceae</taxon>
        <taxon>Marivibrio</taxon>
    </lineage>
</organism>
<sequence length="121" mass="13004">MTALRPPHGVNQLIEIVGDDAAIALVRAHGGGRLYVPASPRPKLVDLIGAAAAERLCRARGGEDIEIPLWRRGVYGYLRDRLGLSQAAAARTAGVTARTARNWDHGDTARLADKLQPSLFD</sequence>
<dbReference type="InterPro" id="IPR010982">
    <property type="entry name" value="Lambda_DNA-bd_dom_sf"/>
</dbReference>
<gene>
    <name evidence="1" type="ORF">KAJ83_09660</name>
</gene>
<dbReference type="Proteomes" id="UP000672602">
    <property type="component" value="Unassembled WGS sequence"/>
</dbReference>
<evidence type="ECO:0000313" key="1">
    <source>
        <dbReference type="EMBL" id="MBP5857274.1"/>
    </source>
</evidence>
<comment type="caution">
    <text evidence="1">The sequence shown here is derived from an EMBL/GenBank/DDBJ whole genome shotgun (WGS) entry which is preliminary data.</text>
</comment>
<accession>A0A8J7S5R6</accession>
<dbReference type="RefSeq" id="WP_210681864.1">
    <property type="nucleotide sequence ID" value="NZ_JAGMWN010000004.1"/>
</dbReference>
<dbReference type="AlphaFoldDB" id="A0A8J7S5R6"/>
<evidence type="ECO:0000313" key="2">
    <source>
        <dbReference type="Proteomes" id="UP000672602"/>
    </source>
</evidence>
<dbReference type="GO" id="GO:0003677">
    <property type="term" value="F:DNA binding"/>
    <property type="evidence" value="ECO:0007669"/>
    <property type="project" value="InterPro"/>
</dbReference>
<protein>
    <submittedName>
        <fullName evidence="1">Uncharacterized protein</fullName>
    </submittedName>
</protein>